<dbReference type="KEGG" id="vg:6372372"/>
<name>B3FJZ2_BP201</name>
<sequence length="46" mass="5613">MLWEIICYNGDSYKSDRQETLTEFLARWAKENHQTELNIKHVINHH</sequence>
<keyword evidence="2" id="KW-1185">Reference proteome</keyword>
<gene>
    <name evidence="1" type="ORF">201phi2-1p016</name>
</gene>
<dbReference type="EMBL" id="EU197055">
    <property type="protein sequence ID" value="ABY62850.1"/>
    <property type="molecule type" value="Genomic_DNA"/>
</dbReference>
<organismHost>
    <name type="scientific">Pseudomonas chlororaphis</name>
    <dbReference type="NCBI Taxonomy" id="587753"/>
</organismHost>
<evidence type="ECO:0000313" key="2">
    <source>
        <dbReference type="Proteomes" id="UP000002421"/>
    </source>
</evidence>
<reference evidence="1 2" key="1">
    <citation type="journal article" date="2008" name="Virology">
        <title>Characterization of Pseudomonas chlororaphis myovirus 201varphi2-1 via genomic sequencing, mass spectrometry, and electron microscopy.</title>
        <authorList>
            <person name="Thomas J.A."/>
            <person name="Rolando M.R."/>
            <person name="Carroll C.A."/>
            <person name="Shen P.S."/>
            <person name="Belnap D.M."/>
            <person name="Weintraub S.T."/>
            <person name="Serwer P."/>
            <person name="Hardies S.C."/>
        </authorList>
    </citation>
    <scope>NUCLEOTIDE SEQUENCE</scope>
</reference>
<accession>B3FJZ2</accession>
<protein>
    <submittedName>
        <fullName evidence="1">Uncharacterized protein</fullName>
    </submittedName>
</protein>
<dbReference type="RefSeq" id="YP_001956742.1">
    <property type="nucleotide sequence ID" value="NC_010821.1"/>
</dbReference>
<organism evidence="1 2">
    <name type="scientific">Pseudomonas phage 201phi2-1</name>
    <name type="common">Pseudomonas chlororaphis phage 201phi2-1</name>
    <dbReference type="NCBI Taxonomy" id="198110"/>
    <lineage>
        <taxon>Viruses</taxon>
        <taxon>Duplodnaviria</taxon>
        <taxon>Heunggongvirae</taxon>
        <taxon>Uroviricota</taxon>
        <taxon>Caudoviricetes</taxon>
        <taxon>Chimalliviridae</taxon>
        <taxon>Serwervirus</taxon>
        <taxon>Serwervirus 201phi21</taxon>
    </lineage>
</organism>
<proteinExistence type="predicted"/>
<dbReference type="Proteomes" id="UP000002421">
    <property type="component" value="Segment"/>
</dbReference>
<evidence type="ECO:0000313" key="1">
    <source>
        <dbReference type="EMBL" id="ABY62850.1"/>
    </source>
</evidence>